<organism evidence="2">
    <name type="scientific">Anopheles darlingi</name>
    <name type="common">Mosquito</name>
    <dbReference type="NCBI Taxonomy" id="43151"/>
    <lineage>
        <taxon>Eukaryota</taxon>
        <taxon>Metazoa</taxon>
        <taxon>Ecdysozoa</taxon>
        <taxon>Arthropoda</taxon>
        <taxon>Hexapoda</taxon>
        <taxon>Insecta</taxon>
        <taxon>Pterygota</taxon>
        <taxon>Neoptera</taxon>
        <taxon>Endopterygota</taxon>
        <taxon>Diptera</taxon>
        <taxon>Nematocera</taxon>
        <taxon>Culicoidea</taxon>
        <taxon>Culicidae</taxon>
        <taxon>Anophelinae</taxon>
        <taxon>Anopheles</taxon>
    </lineage>
</organism>
<dbReference type="AlphaFoldDB" id="A0A2M4DJD2"/>
<reference evidence="2" key="1">
    <citation type="submission" date="2018-01" db="EMBL/GenBank/DDBJ databases">
        <title>An insight into the sialome of Amazonian anophelines.</title>
        <authorList>
            <person name="Ribeiro J.M."/>
            <person name="Scarpassa V."/>
            <person name="Calvo E."/>
        </authorList>
    </citation>
    <scope>NUCLEOTIDE SEQUENCE</scope>
</reference>
<accession>A0A2M4DJD2</accession>
<evidence type="ECO:0000256" key="1">
    <source>
        <dbReference type="SAM" id="MobiDB-lite"/>
    </source>
</evidence>
<name>A0A2M4DJD2_ANODA</name>
<evidence type="ECO:0000313" key="2">
    <source>
        <dbReference type="EMBL" id="MBW77652.1"/>
    </source>
</evidence>
<proteinExistence type="predicted"/>
<feature type="compositionally biased region" description="Polar residues" evidence="1">
    <location>
        <begin position="37"/>
        <end position="46"/>
    </location>
</feature>
<feature type="region of interest" description="Disordered" evidence="1">
    <location>
        <begin position="35"/>
        <end position="54"/>
    </location>
</feature>
<protein>
    <submittedName>
        <fullName evidence="2">Putative secreted protein</fullName>
    </submittedName>
</protein>
<sequence length="71" mass="8158">MWSRCWYTFFLGSQQPGALSLSFLRHTENDALPFLQSKKNSSAQNKEAQEQRKPACKKCTFHATTFTPPHP</sequence>
<dbReference type="EMBL" id="GGFL01013474">
    <property type="protein sequence ID" value="MBW77652.1"/>
    <property type="molecule type" value="Transcribed_RNA"/>
</dbReference>